<feature type="transmembrane region" description="Helical" evidence="1">
    <location>
        <begin position="119"/>
        <end position="147"/>
    </location>
</feature>
<dbReference type="KEGG" id="sgra:EX895_003818"/>
<comment type="caution">
    <text evidence="2">The sequence shown here is derived from an EMBL/GenBank/DDBJ whole genome shotgun (WGS) entry which is preliminary data.</text>
</comment>
<keyword evidence="3" id="KW-1185">Reference proteome</keyword>
<name>A0A4U7KRR9_9BASI</name>
<gene>
    <name evidence="2" type="ORF">EX895_003818</name>
</gene>
<proteinExistence type="predicted"/>
<keyword evidence="1" id="KW-1133">Transmembrane helix</keyword>
<dbReference type="RefSeq" id="XP_029739126.1">
    <property type="nucleotide sequence ID" value="XM_029884416.1"/>
</dbReference>
<reference evidence="2 3" key="1">
    <citation type="submission" date="2019-05" db="EMBL/GenBank/DDBJ databases">
        <title>Sporisorium graminicola CBS 10092 draft sequencing and annotation.</title>
        <authorList>
            <person name="Solano-Gonzalez S."/>
            <person name="Caddick M.X."/>
            <person name="Darby A."/>
        </authorList>
    </citation>
    <scope>NUCLEOTIDE SEQUENCE [LARGE SCALE GENOMIC DNA]</scope>
    <source>
        <strain evidence="2 3">CBS 10092</strain>
    </source>
</reference>
<evidence type="ECO:0000256" key="1">
    <source>
        <dbReference type="SAM" id="Phobius"/>
    </source>
</evidence>
<evidence type="ECO:0000313" key="2">
    <source>
        <dbReference type="EMBL" id="TKY87141.1"/>
    </source>
</evidence>
<protein>
    <submittedName>
        <fullName evidence="2">Uncharacterized protein</fullName>
    </submittedName>
</protein>
<feature type="transmembrane region" description="Helical" evidence="1">
    <location>
        <begin position="286"/>
        <end position="305"/>
    </location>
</feature>
<dbReference type="OrthoDB" id="3361566at2759"/>
<feature type="transmembrane region" description="Helical" evidence="1">
    <location>
        <begin position="81"/>
        <end position="99"/>
    </location>
</feature>
<feature type="transmembrane region" description="Helical" evidence="1">
    <location>
        <begin position="168"/>
        <end position="189"/>
    </location>
</feature>
<feature type="transmembrane region" description="Helical" evidence="1">
    <location>
        <begin position="195"/>
        <end position="216"/>
    </location>
</feature>
<dbReference type="GeneID" id="40726713"/>
<dbReference type="AlphaFoldDB" id="A0A4U7KRR9"/>
<keyword evidence="1" id="KW-0472">Membrane</keyword>
<keyword evidence="1" id="KW-0812">Transmembrane</keyword>
<dbReference type="Proteomes" id="UP000306050">
    <property type="component" value="Chromosome SGRAM_22"/>
</dbReference>
<evidence type="ECO:0000313" key="3">
    <source>
        <dbReference type="Proteomes" id="UP000306050"/>
    </source>
</evidence>
<accession>A0A4U7KRR9</accession>
<sequence>MSKGSLLPILGLALAGLLAGGATEFVAFLLAKDSSLRTLAETCNLASRKKLRTDLTHGALPLLDNTLCTTMGFFRQSMHKRLNVGLFAIMVAFTLPLSYRLSFQAVSPNRKSAFNGGIVLVLLNTVGAALGLGPWSCIFFALAYLPAAYSSMKVSKASVLPVPTPASNIYIANLLHVGIGLIAAITVFSEPTGALWNHAALLVQFAGLAYLPIAWVSFRTPKVNDEATSRSVIRRYDAEGVSYAFERTWSYYRKMAAFSTVIYWYGLNRVLRGLFFEGESFDAVSFFWFGDIAGAVIATLLLVAAEQLTFRNKAAIHPVTGVARSSLDIECDKAIVKAPAGSPWLEKTTVGLITAALVGGPGFAASMWWCSGEEELGWKARKSWRETVAVEGKKGQ</sequence>
<dbReference type="EMBL" id="SRRM01000014">
    <property type="protein sequence ID" value="TKY87141.1"/>
    <property type="molecule type" value="Genomic_DNA"/>
</dbReference>
<organism evidence="2 3">
    <name type="scientific">Sporisorium graminicola</name>
    <dbReference type="NCBI Taxonomy" id="280036"/>
    <lineage>
        <taxon>Eukaryota</taxon>
        <taxon>Fungi</taxon>
        <taxon>Dikarya</taxon>
        <taxon>Basidiomycota</taxon>
        <taxon>Ustilaginomycotina</taxon>
        <taxon>Ustilaginomycetes</taxon>
        <taxon>Ustilaginales</taxon>
        <taxon>Ustilaginaceae</taxon>
        <taxon>Sporisorium</taxon>
    </lineage>
</organism>